<keyword evidence="2" id="KW-1185">Reference proteome</keyword>
<gene>
    <name evidence="1" type="ORF">PHMEG_00014919</name>
</gene>
<accession>A0A225W355</accession>
<protein>
    <submittedName>
        <fullName evidence="1">Uncharacterized protein</fullName>
    </submittedName>
</protein>
<dbReference type="EMBL" id="NBNE01001975">
    <property type="protein sequence ID" value="OWZ11982.1"/>
    <property type="molecule type" value="Genomic_DNA"/>
</dbReference>
<dbReference type="Proteomes" id="UP000198211">
    <property type="component" value="Unassembled WGS sequence"/>
</dbReference>
<name>A0A225W355_9STRA</name>
<dbReference type="OrthoDB" id="97534at2759"/>
<sequence length="67" mass="7641">MKCFILGNHIFEACAASRAGYKMIKCFYAIKEFIDTSDDELAELKLNRHNENKLGILQDDLRGFKAA</sequence>
<proteinExistence type="predicted"/>
<evidence type="ECO:0000313" key="1">
    <source>
        <dbReference type="EMBL" id="OWZ11982.1"/>
    </source>
</evidence>
<dbReference type="AlphaFoldDB" id="A0A225W355"/>
<organism evidence="1 2">
    <name type="scientific">Phytophthora megakarya</name>
    <dbReference type="NCBI Taxonomy" id="4795"/>
    <lineage>
        <taxon>Eukaryota</taxon>
        <taxon>Sar</taxon>
        <taxon>Stramenopiles</taxon>
        <taxon>Oomycota</taxon>
        <taxon>Peronosporomycetes</taxon>
        <taxon>Peronosporales</taxon>
        <taxon>Peronosporaceae</taxon>
        <taxon>Phytophthora</taxon>
    </lineage>
</organism>
<evidence type="ECO:0000313" key="2">
    <source>
        <dbReference type="Proteomes" id="UP000198211"/>
    </source>
</evidence>
<comment type="caution">
    <text evidence="1">The sequence shown here is derived from an EMBL/GenBank/DDBJ whole genome shotgun (WGS) entry which is preliminary data.</text>
</comment>
<reference evidence="2" key="1">
    <citation type="submission" date="2017-03" db="EMBL/GenBank/DDBJ databases">
        <title>Phytopthora megakarya and P. palmivora, two closely related causual agents of cacao black pod achieved similar genome size and gene model numbers by different mechanisms.</title>
        <authorList>
            <person name="Ali S."/>
            <person name="Shao J."/>
            <person name="Larry D.J."/>
            <person name="Kronmiller B."/>
            <person name="Shen D."/>
            <person name="Strem M.D."/>
            <person name="Melnick R.L."/>
            <person name="Guiltinan M.J."/>
            <person name="Tyler B.M."/>
            <person name="Meinhardt L.W."/>
            <person name="Bailey B.A."/>
        </authorList>
    </citation>
    <scope>NUCLEOTIDE SEQUENCE [LARGE SCALE GENOMIC DNA]</scope>
    <source>
        <strain evidence="2">zdho120</strain>
    </source>
</reference>